<evidence type="ECO:0000256" key="8">
    <source>
        <dbReference type="ARBA" id="ARBA00022840"/>
    </source>
</evidence>
<dbReference type="Gene3D" id="2.60.40.10">
    <property type="entry name" value="Immunoglobulins"/>
    <property type="match status" value="1"/>
</dbReference>
<dbReference type="InterPro" id="IPR013783">
    <property type="entry name" value="Ig-like_fold"/>
</dbReference>
<dbReference type="InterPro" id="IPR002044">
    <property type="entry name" value="CBM20"/>
</dbReference>
<evidence type="ECO:0000259" key="11">
    <source>
        <dbReference type="PROSITE" id="PS51166"/>
    </source>
</evidence>
<dbReference type="GO" id="GO:2001070">
    <property type="term" value="F:starch binding"/>
    <property type="evidence" value="ECO:0007669"/>
    <property type="project" value="InterPro"/>
</dbReference>
<keyword evidence="4" id="KW-0808">Transferase</keyword>
<evidence type="ECO:0000256" key="6">
    <source>
        <dbReference type="ARBA" id="ARBA00022741"/>
    </source>
</evidence>
<dbReference type="EMBL" id="CCKQ01006287">
    <property type="protein sequence ID" value="CDW77583.1"/>
    <property type="molecule type" value="Genomic_DNA"/>
</dbReference>
<evidence type="ECO:0000313" key="12">
    <source>
        <dbReference type="EMBL" id="CDW77583.1"/>
    </source>
</evidence>
<reference evidence="12 13" key="1">
    <citation type="submission" date="2014-06" db="EMBL/GenBank/DDBJ databases">
        <authorList>
            <person name="Swart Estienne"/>
        </authorList>
    </citation>
    <scope>NUCLEOTIDE SEQUENCE [LARGE SCALE GENOMIC DNA]</scope>
    <source>
        <strain evidence="12 13">130c</strain>
    </source>
</reference>
<evidence type="ECO:0000313" key="13">
    <source>
        <dbReference type="Proteomes" id="UP000039865"/>
    </source>
</evidence>
<dbReference type="GO" id="GO:0005524">
    <property type="term" value="F:ATP binding"/>
    <property type="evidence" value="ECO:0007669"/>
    <property type="project" value="UniProtKB-KW"/>
</dbReference>
<evidence type="ECO:0000256" key="7">
    <source>
        <dbReference type="ARBA" id="ARBA00022777"/>
    </source>
</evidence>
<keyword evidence="9" id="KW-0460">Magnesium</keyword>
<evidence type="ECO:0000256" key="9">
    <source>
        <dbReference type="ARBA" id="ARBA00022842"/>
    </source>
</evidence>
<dbReference type="Proteomes" id="UP000039865">
    <property type="component" value="Unassembled WGS sequence"/>
</dbReference>
<gene>
    <name evidence="12" type="primary">Contig9039.g9677</name>
    <name evidence="12" type="ORF">STYLEM_6546</name>
</gene>
<evidence type="ECO:0000256" key="5">
    <source>
        <dbReference type="ARBA" id="ARBA00022723"/>
    </source>
</evidence>
<proteinExistence type="inferred from homology"/>
<dbReference type="CDD" id="cd05467">
    <property type="entry name" value="CBM20"/>
    <property type="match status" value="1"/>
</dbReference>
<comment type="similarity">
    <text evidence="2">Belongs to the PEP-utilizing enzyme family.</text>
</comment>
<dbReference type="Pfam" id="PF22973">
    <property type="entry name" value="GWD1_pHisD"/>
    <property type="match status" value="1"/>
</dbReference>
<evidence type="ECO:0000256" key="1">
    <source>
        <dbReference type="ARBA" id="ARBA00001946"/>
    </source>
</evidence>
<evidence type="ECO:0000256" key="3">
    <source>
        <dbReference type="ARBA" id="ARBA00011738"/>
    </source>
</evidence>
<dbReference type="OrthoDB" id="284204at2759"/>
<keyword evidence="10" id="KW-0119">Carbohydrate metabolism</keyword>
<dbReference type="Pfam" id="PF00686">
    <property type="entry name" value="CBM_20"/>
    <property type="match status" value="1"/>
</dbReference>
<sequence>MQVRFRLGTANTKFGESVHVTGNIPQLSNWNAKQAPLMSTDASRYPQWDSMSSIILNDEQALSPFEYKYIINQNDNIKWEQGNNRVLNLSSHLGEKEVLIIDHGYDQKAAPKILDTIDEEEEKQSDISQDHILPAKPKSLQQNLQPLSTLVRDIIEELKGLNAEKGTWKQKLEIVAQLVDKFKGYSNFPTEGLAILSAYLYFVNSHQIKCSENGTHFRPNNHANIAYQLYQTLDRELTTEENTFIPSFADQYTQTVPLTRIRDIAHRGDIPQDLKNDIKHRLQNKLHRCADPGDLKTCEELIQRVRSGNYSGEFKQQFELFYEELKEFFNAMGLNFLLGKIMNMLPQESNLIQEFLNKKDSGQINENTIQVLTNLRKNLINRLNEILGDHNKKTLYQYLQLADIELEQFLFVKLSEILAPVQQLNSYDEVKRILRISIVAIDNMMLSGFYQNELGILLNELNQFGVFGDKLENVTLRLKRLKSTIERALRLGKNFTSKIIDTFQANVFDLGKQFNVEKHSIEVYAESFVRSHLIFQFSKSLELVIQFIRKSLNLPPYIIISQVLLETADGTEEIPNNVIGVLLKHDLPQLSHLAIRARQSGCIFVCCENDDAFNRIHRQVQGAKFCKMQLVNESVQIDQFSGIVVKSSLNEDQKEILKIEAKDLTALKQKFSDQDFDIVTDFIESNKDRQVQLLGSKSVNSLRLKDISQDSEKHQFFTPEQITVPMTVPQFLLMRDQAQYDLYQQLIDKLDEAPVYMVQPLREKIIDFLIKLYHQVAVRSSSTLEDLSKMAGAGLFDSYLNITLGNKVQLSQSIIDVWLSLFTERAIISRNQYKIPSSQAQMSVLIQQQIHSEFSFIIHTQNPVNKNQNEVYIEVAVGLGETLASANQSGTPYRISYDKKTEVVNVLSFANYQNGLFANKSEISGIERVLDYSKIEYSSDPTQLLSLGRLLGMIGERIESAYSGQAQDIEGAIVFENSAPKIYIVQTRNQV</sequence>
<evidence type="ECO:0000256" key="4">
    <source>
        <dbReference type="ARBA" id="ARBA00022679"/>
    </source>
</evidence>
<dbReference type="InterPro" id="IPR002192">
    <property type="entry name" value="PPDK_AMP/ATP-bd"/>
</dbReference>
<dbReference type="Pfam" id="PF01326">
    <property type="entry name" value="PPDK_N"/>
    <property type="match status" value="1"/>
</dbReference>
<organism evidence="12 13">
    <name type="scientific">Stylonychia lemnae</name>
    <name type="common">Ciliate</name>
    <dbReference type="NCBI Taxonomy" id="5949"/>
    <lineage>
        <taxon>Eukaryota</taxon>
        <taxon>Sar</taxon>
        <taxon>Alveolata</taxon>
        <taxon>Ciliophora</taxon>
        <taxon>Intramacronucleata</taxon>
        <taxon>Spirotrichea</taxon>
        <taxon>Stichotrichia</taxon>
        <taxon>Sporadotrichida</taxon>
        <taxon>Oxytrichidae</taxon>
        <taxon>Stylonychinae</taxon>
        <taxon>Stylonychia</taxon>
    </lineage>
</organism>
<dbReference type="PROSITE" id="PS51166">
    <property type="entry name" value="CBM20"/>
    <property type="match status" value="1"/>
</dbReference>
<protein>
    <submittedName>
        <fullName evidence="12">Water chloroplastic-like</fullName>
    </submittedName>
</protein>
<dbReference type="PANTHER" id="PTHR47453:SF1">
    <property type="entry name" value="PHOSPHOGLUCAN, WATER DIKINASE, CHLOROPLASTIC"/>
    <property type="match status" value="1"/>
</dbReference>
<dbReference type="Gene3D" id="3.30.470.20">
    <property type="entry name" value="ATP-grasp fold, B domain"/>
    <property type="match status" value="1"/>
</dbReference>
<accession>A0A078A9V7</accession>
<dbReference type="GO" id="GO:0016301">
    <property type="term" value="F:kinase activity"/>
    <property type="evidence" value="ECO:0007669"/>
    <property type="project" value="UniProtKB-KW"/>
</dbReference>
<keyword evidence="5" id="KW-0479">Metal-binding</keyword>
<evidence type="ECO:0000256" key="10">
    <source>
        <dbReference type="ARBA" id="ARBA00023277"/>
    </source>
</evidence>
<dbReference type="SUPFAM" id="SSF49452">
    <property type="entry name" value="Starch-binding domain-like"/>
    <property type="match status" value="1"/>
</dbReference>
<dbReference type="InterPro" id="IPR054481">
    <property type="entry name" value="GWD1_pHisD"/>
</dbReference>
<keyword evidence="6" id="KW-0547">Nucleotide-binding</keyword>
<dbReference type="InterPro" id="IPR013784">
    <property type="entry name" value="Carb-bd-like_fold"/>
</dbReference>
<evidence type="ECO:0000256" key="2">
    <source>
        <dbReference type="ARBA" id="ARBA00007837"/>
    </source>
</evidence>
<feature type="domain" description="CBM20" evidence="11">
    <location>
        <begin position="1"/>
        <end position="107"/>
    </location>
</feature>
<name>A0A078A9V7_STYLE</name>
<comment type="subunit">
    <text evidence="3">Homodimer.</text>
</comment>
<dbReference type="AlphaFoldDB" id="A0A078A9V7"/>
<keyword evidence="8" id="KW-0067">ATP-binding</keyword>
<dbReference type="Gene3D" id="3.30.1490.20">
    <property type="entry name" value="ATP-grasp fold, A domain"/>
    <property type="match status" value="1"/>
</dbReference>
<dbReference type="SUPFAM" id="SSF56059">
    <property type="entry name" value="Glutathione synthetase ATP-binding domain-like"/>
    <property type="match status" value="1"/>
</dbReference>
<keyword evidence="7" id="KW-0418">Kinase</keyword>
<dbReference type="SMART" id="SM01065">
    <property type="entry name" value="CBM_2"/>
    <property type="match status" value="1"/>
</dbReference>
<keyword evidence="13" id="KW-1185">Reference proteome</keyword>
<dbReference type="InterPro" id="IPR013815">
    <property type="entry name" value="ATP_grasp_subdomain_1"/>
</dbReference>
<dbReference type="PANTHER" id="PTHR47453">
    <property type="entry name" value="PHOSPHOGLUCAN, WATER DIKINASE, CHLOROPLASTIC"/>
    <property type="match status" value="1"/>
</dbReference>
<comment type="cofactor">
    <cofactor evidence="1">
        <name>Mg(2+)</name>
        <dbReference type="ChEBI" id="CHEBI:18420"/>
    </cofactor>
</comment>
<dbReference type="GO" id="GO:0046872">
    <property type="term" value="F:metal ion binding"/>
    <property type="evidence" value="ECO:0007669"/>
    <property type="project" value="UniProtKB-KW"/>
</dbReference>
<dbReference type="InParanoid" id="A0A078A9V7"/>